<comment type="caution">
    <text evidence="1">The sequence shown here is derived from an EMBL/GenBank/DDBJ whole genome shotgun (WGS) entry which is preliminary data.</text>
</comment>
<proteinExistence type="predicted"/>
<evidence type="ECO:0000313" key="1">
    <source>
        <dbReference type="EMBL" id="TNN71737.1"/>
    </source>
</evidence>
<gene>
    <name evidence="1" type="ORF">EYF80_018088</name>
</gene>
<protein>
    <submittedName>
        <fullName evidence="1">Uncharacterized protein</fullName>
    </submittedName>
</protein>
<dbReference type="EMBL" id="SRLO01000146">
    <property type="protein sequence ID" value="TNN71737.1"/>
    <property type="molecule type" value="Genomic_DNA"/>
</dbReference>
<evidence type="ECO:0000313" key="2">
    <source>
        <dbReference type="Proteomes" id="UP000314294"/>
    </source>
</evidence>
<dbReference type="Proteomes" id="UP000314294">
    <property type="component" value="Unassembled WGS sequence"/>
</dbReference>
<keyword evidence="2" id="KW-1185">Reference proteome</keyword>
<organism evidence="1 2">
    <name type="scientific">Liparis tanakae</name>
    <name type="common">Tanaka's snailfish</name>
    <dbReference type="NCBI Taxonomy" id="230148"/>
    <lineage>
        <taxon>Eukaryota</taxon>
        <taxon>Metazoa</taxon>
        <taxon>Chordata</taxon>
        <taxon>Craniata</taxon>
        <taxon>Vertebrata</taxon>
        <taxon>Euteleostomi</taxon>
        <taxon>Actinopterygii</taxon>
        <taxon>Neopterygii</taxon>
        <taxon>Teleostei</taxon>
        <taxon>Neoteleostei</taxon>
        <taxon>Acanthomorphata</taxon>
        <taxon>Eupercaria</taxon>
        <taxon>Perciformes</taxon>
        <taxon>Cottioidei</taxon>
        <taxon>Cottales</taxon>
        <taxon>Liparidae</taxon>
        <taxon>Liparis</taxon>
    </lineage>
</organism>
<reference evidence="1 2" key="1">
    <citation type="submission" date="2019-03" db="EMBL/GenBank/DDBJ databases">
        <title>First draft genome of Liparis tanakae, snailfish: a comprehensive survey of snailfish specific genes.</title>
        <authorList>
            <person name="Kim W."/>
            <person name="Song I."/>
            <person name="Jeong J.-H."/>
            <person name="Kim D."/>
            <person name="Kim S."/>
            <person name="Ryu S."/>
            <person name="Song J.Y."/>
            <person name="Lee S.K."/>
        </authorList>
    </citation>
    <scope>NUCLEOTIDE SEQUENCE [LARGE SCALE GENOMIC DNA]</scope>
    <source>
        <tissue evidence="1">Muscle</tissue>
    </source>
</reference>
<sequence length="69" mass="7463">MLRFDPRAGAHFGFATLVEGHKPVAAGPVVPVDHRGVRIVAVLLEAFPEPTVVREPILKEERTPKGPDA</sequence>
<accession>A0A4Z2I195</accession>
<dbReference type="AlphaFoldDB" id="A0A4Z2I195"/>
<name>A0A4Z2I195_9TELE</name>